<dbReference type="EMBL" id="JUFX02000081">
    <property type="protein sequence ID" value="KPH87940.1"/>
    <property type="molecule type" value="Genomic_DNA"/>
</dbReference>
<organism evidence="1 2">
    <name type="scientific">Komagataeibacter intermedius AF2</name>
    <dbReference type="NCBI Taxonomy" id="1458464"/>
    <lineage>
        <taxon>Bacteria</taxon>
        <taxon>Pseudomonadati</taxon>
        <taxon>Pseudomonadota</taxon>
        <taxon>Alphaproteobacteria</taxon>
        <taxon>Acetobacterales</taxon>
        <taxon>Acetobacteraceae</taxon>
        <taxon>Komagataeibacter</taxon>
    </lineage>
</organism>
<dbReference type="AlphaFoldDB" id="A0A0N1N5J4"/>
<reference evidence="1 2" key="1">
    <citation type="submission" date="2015-07" db="EMBL/GenBank/DDBJ databases">
        <title>Draft Genome Sequence of Komagataeibacter intermedius Strain AF2, Isolated from Kombucha Tea.</title>
        <authorList>
            <person name="Santos R.A."/>
            <person name="Berretta A.A."/>
            <person name="Barud H.S."/>
            <person name="Ribeiro S.J."/>
            <person name="Gonzalez-Garcia L.N."/>
            <person name="Zucchi T.D."/>
            <person name="Goldman G.H."/>
            <person name="Riano-Pachon D.M."/>
        </authorList>
    </citation>
    <scope>NUCLEOTIDE SEQUENCE [LARGE SCALE GENOMIC DNA]</scope>
    <source>
        <strain evidence="1 2">AF2</strain>
    </source>
</reference>
<comment type="caution">
    <text evidence="1">The sequence shown here is derived from an EMBL/GenBank/DDBJ whole genome shotgun (WGS) entry which is preliminary data.</text>
</comment>
<evidence type="ECO:0000313" key="1">
    <source>
        <dbReference type="EMBL" id="KPH87940.1"/>
    </source>
</evidence>
<dbReference type="Proteomes" id="UP000031553">
    <property type="component" value="Unassembled WGS sequence"/>
</dbReference>
<evidence type="ECO:0000313" key="2">
    <source>
        <dbReference type="Proteomes" id="UP000031553"/>
    </source>
</evidence>
<gene>
    <name evidence="1" type="ORF">GLUCOINTEAF2_0204012</name>
</gene>
<accession>A0A0N1N5J4</accession>
<protein>
    <submittedName>
        <fullName evidence="1">Uncharacterized protein</fullName>
    </submittedName>
</protein>
<proteinExistence type="predicted"/>
<name>A0A0N1N5J4_9PROT</name>
<sequence length="73" mass="7538">MACAISVATSRMTDAGGIAWSEAFQLTLETLRLTSSAMACSHDALSSGVSPSAVISAFWSRVSVTDGTPRDVT</sequence>